<keyword evidence="2" id="KW-0285">Flavoprotein</keyword>
<dbReference type="Gene3D" id="2.30.110.10">
    <property type="entry name" value="Electron Transport, Fmn-binding Protein, Chain A"/>
    <property type="match status" value="1"/>
</dbReference>
<dbReference type="PANTHER" id="PTHR43567">
    <property type="entry name" value="FLAVOREDOXIN-RELATED-RELATED"/>
    <property type="match status" value="1"/>
</dbReference>
<dbReference type="GO" id="GO:0010181">
    <property type="term" value="F:FMN binding"/>
    <property type="evidence" value="ECO:0007669"/>
    <property type="project" value="InterPro"/>
</dbReference>
<evidence type="ECO:0000256" key="3">
    <source>
        <dbReference type="ARBA" id="ARBA00038054"/>
    </source>
</evidence>
<evidence type="ECO:0000256" key="1">
    <source>
        <dbReference type="ARBA" id="ARBA00001917"/>
    </source>
</evidence>
<name>A0A4Y8IIQ2_9BACI</name>
<evidence type="ECO:0000259" key="4">
    <source>
        <dbReference type="Pfam" id="PF01613"/>
    </source>
</evidence>
<accession>A0A4Y8IIQ2</accession>
<dbReference type="PANTHER" id="PTHR43567:SF1">
    <property type="entry name" value="FLAVOREDOXIN"/>
    <property type="match status" value="1"/>
</dbReference>
<comment type="caution">
    <text evidence="5">The sequence shown here is derived from an EMBL/GenBank/DDBJ whole genome shotgun (WGS) entry which is preliminary data.</text>
</comment>
<dbReference type="GO" id="GO:0016646">
    <property type="term" value="F:oxidoreductase activity, acting on the CH-NH group of donors, NAD or NADP as acceptor"/>
    <property type="evidence" value="ECO:0007669"/>
    <property type="project" value="UniProtKB-ARBA"/>
</dbReference>
<dbReference type="Pfam" id="PF01613">
    <property type="entry name" value="Flavin_Reduct"/>
    <property type="match status" value="1"/>
</dbReference>
<feature type="domain" description="Flavin reductase like" evidence="4">
    <location>
        <begin position="20"/>
        <end position="194"/>
    </location>
</feature>
<protein>
    <submittedName>
        <fullName evidence="5">Flavin reductase family protein</fullName>
    </submittedName>
</protein>
<evidence type="ECO:0000256" key="2">
    <source>
        <dbReference type="ARBA" id="ARBA00022630"/>
    </source>
</evidence>
<dbReference type="InterPro" id="IPR012349">
    <property type="entry name" value="Split_barrel_FMN-bd"/>
</dbReference>
<evidence type="ECO:0000313" key="6">
    <source>
        <dbReference type="Proteomes" id="UP000297975"/>
    </source>
</evidence>
<comment type="similarity">
    <text evidence="3">Belongs to the flavoredoxin family.</text>
</comment>
<organism evidence="5 6">
    <name type="scientific">Filobacillus milosensis</name>
    <dbReference type="NCBI Taxonomy" id="94137"/>
    <lineage>
        <taxon>Bacteria</taxon>
        <taxon>Bacillati</taxon>
        <taxon>Bacillota</taxon>
        <taxon>Bacilli</taxon>
        <taxon>Bacillales</taxon>
        <taxon>Bacillaceae</taxon>
        <taxon>Filobacillus</taxon>
    </lineage>
</organism>
<sequence length="206" mass="23137">MINSSNKLKTKLVKPKILYYGTPVVLLTTLNEDESVNISPISSSWGLGNCIVLGLGLGGKAIENLKSHPECVINLPSPSLWQNVEKLAPFTGKNPVPDYKIANGFTYEKDKYTASQLTPEESLSVKPTRILECPIQIEAKVMDIRIPDYYPNFGIIETQAKHVHAHENLVLNENHIDPEKWSPLIYNFRHYFGLGNELGKTYRAET</sequence>
<reference evidence="5 6" key="1">
    <citation type="submission" date="2019-03" db="EMBL/GenBank/DDBJ databases">
        <authorList>
            <person name="He R.-H."/>
        </authorList>
    </citation>
    <scope>NUCLEOTIDE SEQUENCE [LARGE SCALE GENOMIC DNA]</scope>
    <source>
        <strain evidence="6">SH 714</strain>
    </source>
</reference>
<dbReference type="OrthoDB" id="9794638at2"/>
<gene>
    <name evidence="5" type="ORF">E3U55_16060</name>
</gene>
<dbReference type="InterPro" id="IPR002563">
    <property type="entry name" value="Flavin_Rdtase-like_dom"/>
</dbReference>
<dbReference type="EMBL" id="SOPW01000025">
    <property type="protein sequence ID" value="TFB13486.1"/>
    <property type="molecule type" value="Genomic_DNA"/>
</dbReference>
<dbReference type="RefSeq" id="WP_134341497.1">
    <property type="nucleotide sequence ID" value="NZ_SOPW01000025.1"/>
</dbReference>
<keyword evidence="6" id="KW-1185">Reference proteome</keyword>
<dbReference type="Proteomes" id="UP000297975">
    <property type="component" value="Unassembled WGS sequence"/>
</dbReference>
<dbReference type="SUPFAM" id="SSF50475">
    <property type="entry name" value="FMN-binding split barrel"/>
    <property type="match status" value="1"/>
</dbReference>
<dbReference type="InterPro" id="IPR052174">
    <property type="entry name" value="Flavoredoxin"/>
</dbReference>
<evidence type="ECO:0000313" key="5">
    <source>
        <dbReference type="EMBL" id="TFB13486.1"/>
    </source>
</evidence>
<dbReference type="AlphaFoldDB" id="A0A4Y8IIQ2"/>
<proteinExistence type="inferred from homology"/>
<comment type="cofactor">
    <cofactor evidence="1">
        <name>FMN</name>
        <dbReference type="ChEBI" id="CHEBI:58210"/>
    </cofactor>
</comment>